<feature type="signal peptide" evidence="1">
    <location>
        <begin position="1"/>
        <end position="31"/>
    </location>
</feature>
<proteinExistence type="predicted"/>
<accession>A0A3M7RQ70</accession>
<dbReference type="AlphaFoldDB" id="A0A3M7RQ70"/>
<evidence type="ECO:0008006" key="4">
    <source>
        <dbReference type="Google" id="ProtNLM"/>
    </source>
</evidence>
<name>A0A3M7RQ70_BRAPC</name>
<comment type="caution">
    <text evidence="2">The sequence shown here is derived from an EMBL/GenBank/DDBJ whole genome shotgun (WGS) entry which is preliminary data.</text>
</comment>
<evidence type="ECO:0000313" key="2">
    <source>
        <dbReference type="EMBL" id="RNA25438.1"/>
    </source>
</evidence>
<protein>
    <recommendedName>
        <fullName evidence="4">Secreted protein</fullName>
    </recommendedName>
</protein>
<keyword evidence="3" id="KW-1185">Reference proteome</keyword>
<keyword evidence="1" id="KW-0732">Signal</keyword>
<dbReference type="EMBL" id="REGN01002928">
    <property type="protein sequence ID" value="RNA25438.1"/>
    <property type="molecule type" value="Genomic_DNA"/>
</dbReference>
<evidence type="ECO:0000256" key="1">
    <source>
        <dbReference type="SAM" id="SignalP"/>
    </source>
</evidence>
<reference evidence="2 3" key="1">
    <citation type="journal article" date="2018" name="Sci. Rep.">
        <title>Genomic signatures of local adaptation to the degree of environmental predictability in rotifers.</title>
        <authorList>
            <person name="Franch-Gras L."/>
            <person name="Hahn C."/>
            <person name="Garcia-Roger E.M."/>
            <person name="Carmona M.J."/>
            <person name="Serra M."/>
            <person name="Gomez A."/>
        </authorList>
    </citation>
    <scope>NUCLEOTIDE SEQUENCE [LARGE SCALE GENOMIC DNA]</scope>
    <source>
        <strain evidence="2">HYR1</strain>
    </source>
</reference>
<evidence type="ECO:0000313" key="3">
    <source>
        <dbReference type="Proteomes" id="UP000276133"/>
    </source>
</evidence>
<dbReference type="Proteomes" id="UP000276133">
    <property type="component" value="Unassembled WGS sequence"/>
</dbReference>
<sequence>MSGICMSKWPERDDRRLLLALLLALVPEQLATTPPQVSSRRSIELADFDWRFLSFLGIFEQVSPLNKITLSNVEIALASFEF</sequence>
<feature type="chain" id="PRO_5018096826" description="Secreted protein" evidence="1">
    <location>
        <begin position="32"/>
        <end position="82"/>
    </location>
</feature>
<gene>
    <name evidence="2" type="ORF">BpHYR1_052114</name>
</gene>
<organism evidence="2 3">
    <name type="scientific">Brachionus plicatilis</name>
    <name type="common">Marine rotifer</name>
    <name type="synonym">Brachionus muelleri</name>
    <dbReference type="NCBI Taxonomy" id="10195"/>
    <lineage>
        <taxon>Eukaryota</taxon>
        <taxon>Metazoa</taxon>
        <taxon>Spiralia</taxon>
        <taxon>Gnathifera</taxon>
        <taxon>Rotifera</taxon>
        <taxon>Eurotatoria</taxon>
        <taxon>Monogononta</taxon>
        <taxon>Pseudotrocha</taxon>
        <taxon>Ploima</taxon>
        <taxon>Brachionidae</taxon>
        <taxon>Brachionus</taxon>
    </lineage>
</organism>